<feature type="domain" description="UVR" evidence="3">
    <location>
        <begin position="290"/>
        <end position="323"/>
    </location>
</feature>
<sequence>MVRVRSTWALFIVTLLQGQGEEKMNKSMTRTSNEDHQTQVKEVAAARMEAAKNLQPLFCSVPQGAPGHPGRLLHKHGISGLKTLSLEWGAFMDRVAKDPNARYLAFVAAGAENPDYPPALVAELFDSRVKEDGGGDNGWLVNVFFPGIQQIFRETGRRLCASANHEALDIRRSAYNLIFESLDQTERKRLGISEDGTSRPARILSADPMEIAGEGLASLDYRSDPIQLVANWARSFRISKNKKKNSRSSAMEGTGGSSPDTSSDLLPRVVPKEAAVMAAASDPNAEVSAKIEELKAEMSAAVAVENFAKAAKIQGRIAGLQKKLEALSSETAPSAPSTPEAHVVVNMPLPPSSVSALAVSVGQASGGKSNDEIALLPPPPAVPAVPQQASSAVAAPPPQVSVVNKEVQLSKGDQLILDALASSPGLQGKSMVALVNRGKKSMAEAIAFATEKNLL</sequence>
<accession>A0A1F8EVA1</accession>
<dbReference type="EMBL" id="MGJI01000017">
    <property type="protein sequence ID" value="OGN04794.1"/>
    <property type="molecule type" value="Genomic_DNA"/>
</dbReference>
<evidence type="ECO:0000256" key="2">
    <source>
        <dbReference type="SAM" id="MobiDB-lite"/>
    </source>
</evidence>
<gene>
    <name evidence="4" type="ORF">A2831_02015</name>
</gene>
<dbReference type="Proteomes" id="UP000177507">
    <property type="component" value="Unassembled WGS sequence"/>
</dbReference>
<feature type="region of interest" description="Disordered" evidence="2">
    <location>
        <begin position="243"/>
        <end position="265"/>
    </location>
</feature>
<protein>
    <recommendedName>
        <fullName evidence="3">UVR domain-containing protein</fullName>
    </recommendedName>
</protein>
<organism evidence="4 5">
    <name type="scientific">Candidatus Yanofskybacteria bacterium RIFCSPHIGHO2_01_FULL_44_17</name>
    <dbReference type="NCBI Taxonomy" id="1802668"/>
    <lineage>
        <taxon>Bacteria</taxon>
        <taxon>Candidatus Yanofskyibacteriota</taxon>
    </lineage>
</organism>
<comment type="caution">
    <text evidence="4">The sequence shown here is derived from an EMBL/GenBank/DDBJ whole genome shotgun (WGS) entry which is preliminary data.</text>
</comment>
<dbReference type="Pfam" id="PF02151">
    <property type="entry name" value="UVR"/>
    <property type="match status" value="1"/>
</dbReference>
<evidence type="ECO:0000256" key="1">
    <source>
        <dbReference type="SAM" id="Coils"/>
    </source>
</evidence>
<reference evidence="4 5" key="1">
    <citation type="journal article" date="2016" name="Nat. Commun.">
        <title>Thousands of microbial genomes shed light on interconnected biogeochemical processes in an aquifer system.</title>
        <authorList>
            <person name="Anantharaman K."/>
            <person name="Brown C.T."/>
            <person name="Hug L.A."/>
            <person name="Sharon I."/>
            <person name="Castelle C.J."/>
            <person name="Probst A.J."/>
            <person name="Thomas B.C."/>
            <person name="Singh A."/>
            <person name="Wilkins M.J."/>
            <person name="Karaoz U."/>
            <person name="Brodie E.L."/>
            <person name="Williams K.H."/>
            <person name="Hubbard S.S."/>
            <person name="Banfield J.F."/>
        </authorList>
    </citation>
    <scope>NUCLEOTIDE SEQUENCE [LARGE SCALE GENOMIC DNA]</scope>
</reference>
<evidence type="ECO:0000313" key="4">
    <source>
        <dbReference type="EMBL" id="OGN04794.1"/>
    </source>
</evidence>
<name>A0A1F8EVA1_9BACT</name>
<dbReference type="AlphaFoldDB" id="A0A1F8EVA1"/>
<evidence type="ECO:0000259" key="3">
    <source>
        <dbReference type="Pfam" id="PF02151"/>
    </source>
</evidence>
<proteinExistence type="predicted"/>
<dbReference type="InterPro" id="IPR001943">
    <property type="entry name" value="UVR_dom"/>
</dbReference>
<keyword evidence="1" id="KW-0175">Coiled coil</keyword>
<evidence type="ECO:0000313" key="5">
    <source>
        <dbReference type="Proteomes" id="UP000177507"/>
    </source>
</evidence>
<dbReference type="STRING" id="1802668.A2831_02015"/>
<feature type="coiled-coil region" evidence="1">
    <location>
        <begin position="284"/>
        <end position="330"/>
    </location>
</feature>